<gene>
    <name evidence="14" type="ORF">BDZ94DRAFT_1185097</name>
</gene>
<dbReference type="EMBL" id="MU150235">
    <property type="protein sequence ID" value="KAF9467946.1"/>
    <property type="molecule type" value="Genomic_DNA"/>
</dbReference>
<keyword evidence="5" id="KW-0812">Transmembrane</keyword>
<dbReference type="GO" id="GO:0016020">
    <property type="term" value="C:membrane"/>
    <property type="evidence" value="ECO:0007669"/>
    <property type="project" value="UniProtKB-SubCell"/>
</dbReference>
<evidence type="ECO:0000256" key="9">
    <source>
        <dbReference type="ARBA" id="ARBA00023004"/>
    </source>
</evidence>
<dbReference type="AlphaFoldDB" id="A0A9P6CIS0"/>
<dbReference type="GO" id="GO:0020037">
    <property type="term" value="F:heme binding"/>
    <property type="evidence" value="ECO:0007669"/>
    <property type="project" value="InterPro"/>
</dbReference>
<evidence type="ECO:0000313" key="14">
    <source>
        <dbReference type="EMBL" id="KAF9467946.1"/>
    </source>
</evidence>
<protein>
    <submittedName>
        <fullName evidence="14">Cytochrome P450</fullName>
    </submittedName>
</protein>
<dbReference type="InterPro" id="IPR001128">
    <property type="entry name" value="Cyt_P450"/>
</dbReference>
<dbReference type="OrthoDB" id="1844152at2759"/>
<keyword evidence="4 12" id="KW-0349">Heme</keyword>
<evidence type="ECO:0000256" key="8">
    <source>
        <dbReference type="ARBA" id="ARBA00023002"/>
    </source>
</evidence>
<dbReference type="PRINTS" id="PR00463">
    <property type="entry name" value="EP450I"/>
</dbReference>
<keyword evidence="6 12" id="KW-0479">Metal-binding</keyword>
<keyword evidence="11" id="KW-0472">Membrane</keyword>
<dbReference type="GO" id="GO:0004497">
    <property type="term" value="F:monooxygenase activity"/>
    <property type="evidence" value="ECO:0007669"/>
    <property type="project" value="UniProtKB-KW"/>
</dbReference>
<evidence type="ECO:0000256" key="11">
    <source>
        <dbReference type="ARBA" id="ARBA00023136"/>
    </source>
</evidence>
<evidence type="ECO:0000256" key="5">
    <source>
        <dbReference type="ARBA" id="ARBA00022692"/>
    </source>
</evidence>
<keyword evidence="15" id="KW-1185">Reference proteome</keyword>
<dbReference type="GO" id="GO:0005506">
    <property type="term" value="F:iron ion binding"/>
    <property type="evidence" value="ECO:0007669"/>
    <property type="project" value="InterPro"/>
</dbReference>
<accession>A0A9P6CIS0</accession>
<evidence type="ECO:0000256" key="2">
    <source>
        <dbReference type="ARBA" id="ARBA00004370"/>
    </source>
</evidence>
<dbReference type="GO" id="GO:0016705">
    <property type="term" value="F:oxidoreductase activity, acting on paired donors, with incorporation or reduction of molecular oxygen"/>
    <property type="evidence" value="ECO:0007669"/>
    <property type="project" value="InterPro"/>
</dbReference>
<evidence type="ECO:0000256" key="12">
    <source>
        <dbReference type="PIRSR" id="PIRSR602401-1"/>
    </source>
</evidence>
<dbReference type="InterPro" id="IPR017972">
    <property type="entry name" value="Cyt_P450_CS"/>
</dbReference>
<keyword evidence="8 13" id="KW-0560">Oxidoreductase</keyword>
<dbReference type="PANTHER" id="PTHR46206">
    <property type="entry name" value="CYTOCHROME P450"/>
    <property type="match status" value="1"/>
</dbReference>
<evidence type="ECO:0000256" key="1">
    <source>
        <dbReference type="ARBA" id="ARBA00001971"/>
    </source>
</evidence>
<evidence type="ECO:0000256" key="10">
    <source>
        <dbReference type="ARBA" id="ARBA00023033"/>
    </source>
</evidence>
<evidence type="ECO:0000256" key="7">
    <source>
        <dbReference type="ARBA" id="ARBA00022989"/>
    </source>
</evidence>
<keyword evidence="10 13" id="KW-0503">Monooxygenase</keyword>
<dbReference type="InterPro" id="IPR002401">
    <property type="entry name" value="Cyt_P450_E_grp-I"/>
</dbReference>
<feature type="non-terminal residue" evidence="14">
    <location>
        <position position="541"/>
    </location>
</feature>
<evidence type="ECO:0000256" key="6">
    <source>
        <dbReference type="ARBA" id="ARBA00022723"/>
    </source>
</evidence>
<comment type="caution">
    <text evidence="14">The sequence shown here is derived from an EMBL/GenBank/DDBJ whole genome shotgun (WGS) entry which is preliminary data.</text>
</comment>
<comment type="subcellular location">
    <subcellularLocation>
        <location evidence="2">Membrane</location>
    </subcellularLocation>
</comment>
<name>A0A9P6CIS0_9AGAR</name>
<proteinExistence type="inferred from homology"/>
<dbReference type="PANTHER" id="PTHR46206:SF5">
    <property type="entry name" value="P450, PUTATIVE (EUROFUNG)-RELATED"/>
    <property type="match status" value="1"/>
</dbReference>
<comment type="cofactor">
    <cofactor evidence="1 12">
        <name>heme</name>
        <dbReference type="ChEBI" id="CHEBI:30413"/>
    </cofactor>
</comment>
<dbReference type="Pfam" id="PF00067">
    <property type="entry name" value="p450"/>
    <property type="match status" value="1"/>
</dbReference>
<dbReference type="Proteomes" id="UP000807353">
    <property type="component" value="Unassembled WGS sequence"/>
</dbReference>
<organism evidence="14 15">
    <name type="scientific">Collybia nuda</name>
    <dbReference type="NCBI Taxonomy" id="64659"/>
    <lineage>
        <taxon>Eukaryota</taxon>
        <taxon>Fungi</taxon>
        <taxon>Dikarya</taxon>
        <taxon>Basidiomycota</taxon>
        <taxon>Agaricomycotina</taxon>
        <taxon>Agaricomycetes</taxon>
        <taxon>Agaricomycetidae</taxon>
        <taxon>Agaricales</taxon>
        <taxon>Tricholomatineae</taxon>
        <taxon>Clitocybaceae</taxon>
        <taxon>Collybia</taxon>
    </lineage>
</organism>
<dbReference type="InterPro" id="IPR036396">
    <property type="entry name" value="Cyt_P450_sf"/>
</dbReference>
<feature type="binding site" description="axial binding residue" evidence="12">
    <location>
        <position position="489"/>
    </location>
    <ligand>
        <name>heme</name>
        <dbReference type="ChEBI" id="CHEBI:30413"/>
    </ligand>
    <ligandPart>
        <name>Fe</name>
        <dbReference type="ChEBI" id="CHEBI:18248"/>
    </ligandPart>
</feature>
<dbReference type="CDD" id="cd11041">
    <property type="entry name" value="CYP503A1-like"/>
    <property type="match status" value="1"/>
</dbReference>
<keyword evidence="7" id="KW-1133">Transmembrane helix</keyword>
<evidence type="ECO:0000256" key="4">
    <source>
        <dbReference type="ARBA" id="ARBA00022617"/>
    </source>
</evidence>
<evidence type="ECO:0000256" key="13">
    <source>
        <dbReference type="RuleBase" id="RU000461"/>
    </source>
</evidence>
<keyword evidence="9 12" id="KW-0408">Iron</keyword>
<dbReference type="SUPFAM" id="SSF48264">
    <property type="entry name" value="Cytochrome P450"/>
    <property type="match status" value="1"/>
</dbReference>
<reference evidence="14" key="1">
    <citation type="submission" date="2020-11" db="EMBL/GenBank/DDBJ databases">
        <authorList>
            <consortium name="DOE Joint Genome Institute"/>
            <person name="Ahrendt S."/>
            <person name="Riley R."/>
            <person name="Andreopoulos W."/>
            <person name="Labutti K."/>
            <person name="Pangilinan J."/>
            <person name="Ruiz-Duenas F.J."/>
            <person name="Barrasa J.M."/>
            <person name="Sanchez-Garcia M."/>
            <person name="Camarero S."/>
            <person name="Miyauchi S."/>
            <person name="Serrano A."/>
            <person name="Linde D."/>
            <person name="Babiker R."/>
            <person name="Drula E."/>
            <person name="Ayuso-Fernandez I."/>
            <person name="Pacheco R."/>
            <person name="Padilla G."/>
            <person name="Ferreira P."/>
            <person name="Barriuso J."/>
            <person name="Kellner H."/>
            <person name="Castanera R."/>
            <person name="Alfaro M."/>
            <person name="Ramirez L."/>
            <person name="Pisabarro A.G."/>
            <person name="Kuo A."/>
            <person name="Tritt A."/>
            <person name="Lipzen A."/>
            <person name="He G."/>
            <person name="Yan M."/>
            <person name="Ng V."/>
            <person name="Cullen D."/>
            <person name="Martin F."/>
            <person name="Rosso M.-N."/>
            <person name="Henrissat B."/>
            <person name="Hibbett D."/>
            <person name="Martinez A.T."/>
            <person name="Grigoriev I.V."/>
        </authorList>
    </citation>
    <scope>NUCLEOTIDE SEQUENCE</scope>
    <source>
        <strain evidence="14">CBS 247.69</strain>
    </source>
</reference>
<evidence type="ECO:0000313" key="15">
    <source>
        <dbReference type="Proteomes" id="UP000807353"/>
    </source>
</evidence>
<dbReference type="PROSITE" id="PS00086">
    <property type="entry name" value="CYTOCHROME_P450"/>
    <property type="match status" value="1"/>
</dbReference>
<evidence type="ECO:0000256" key="3">
    <source>
        <dbReference type="ARBA" id="ARBA00010617"/>
    </source>
</evidence>
<comment type="similarity">
    <text evidence="3 13">Belongs to the cytochrome P450 family.</text>
</comment>
<sequence>MSGVKEWPIFSMLELRLWCDPYNDSYTKYCDTLMIHFPMVAQLSFFIMLDTLADLIDKPAFQIAVVCIITSLIASHCSGRQLSHIPAFGSSRVLFFMGVIEFMFNAPELVRRGCNKYPNGFFRVPRFFRWVVIVQKTEFIQEIWKAPDEVLSFDDASVELFQSEWFFDKDTLENPYHFTTVRTHFTKNLRSIFLALHGEYIASLNKYIPAGQDWLKLNAMDAIAPILCRASNRIIVGSPLCQDPDWINLNIRFATDVMVAVRTLQMVPSFLKPLASALFTNTAAGMARGAHYLQPLIAQRQKGFDENDIDKPNDFLTWLMEAQGKDCNVYELTERIFDINSAGLHSTRVTFCRVLYYLAEYPEYAAEIREEVENIVKQEGWTYAAITKMVKVDSFIKESQRLNTIRCISMPRIARQPFTFSDGTHIPVGTYITVATHAIHTDGSRYSNPFSFEPFRFADKTRKDNKGRKLEMTATQTDSLTWGLGPHACPARFFVATQLKLLLALMVVMYDMKLEGPRPTNTWLVDECLPDMHAEVLFRHR</sequence>
<dbReference type="Gene3D" id="1.10.630.10">
    <property type="entry name" value="Cytochrome P450"/>
    <property type="match status" value="1"/>
</dbReference>